<reference evidence="2" key="1">
    <citation type="submission" date="2021-01" db="EMBL/GenBank/DDBJ databases">
        <authorList>
            <person name="Corre E."/>
            <person name="Pelletier E."/>
            <person name="Niang G."/>
            <person name="Scheremetjew M."/>
            <person name="Finn R."/>
            <person name="Kale V."/>
            <person name="Holt S."/>
            <person name="Cochrane G."/>
            <person name="Meng A."/>
            <person name="Brown T."/>
            <person name="Cohen L."/>
        </authorList>
    </citation>
    <scope>NUCLEOTIDE SEQUENCE</scope>
    <source>
        <strain evidence="2">GSO104</strain>
    </source>
</reference>
<dbReference type="InterPro" id="IPR036452">
    <property type="entry name" value="Ribo_hydro-like"/>
</dbReference>
<keyword evidence="1" id="KW-0732">Signal</keyword>
<dbReference type="Gene3D" id="3.90.245.10">
    <property type="entry name" value="Ribonucleoside hydrolase-like"/>
    <property type="match status" value="1"/>
</dbReference>
<organism evidence="2">
    <name type="scientific">Ditylum brightwellii</name>
    <dbReference type="NCBI Taxonomy" id="49249"/>
    <lineage>
        <taxon>Eukaryota</taxon>
        <taxon>Sar</taxon>
        <taxon>Stramenopiles</taxon>
        <taxon>Ochrophyta</taxon>
        <taxon>Bacillariophyta</taxon>
        <taxon>Mediophyceae</taxon>
        <taxon>Lithodesmiophycidae</taxon>
        <taxon>Lithodesmiales</taxon>
        <taxon>Lithodesmiaceae</taxon>
        <taxon>Ditylum</taxon>
    </lineage>
</organism>
<evidence type="ECO:0008006" key="4">
    <source>
        <dbReference type="Google" id="ProtNLM"/>
    </source>
</evidence>
<feature type="signal peptide" evidence="1">
    <location>
        <begin position="1"/>
        <end position="18"/>
    </location>
</feature>
<evidence type="ECO:0000313" key="3">
    <source>
        <dbReference type="EMBL" id="CAE4592558.1"/>
    </source>
</evidence>
<protein>
    <recommendedName>
        <fullName evidence="4">Inosine/uridine-preferring nucleoside hydrolase domain-containing protein</fullName>
    </recommendedName>
</protein>
<sequence length="546" mass="59559">MLSKISLILLYLVTSANTIGFSNAVLYKEACDAHGEKPKPEYSLNFEPCKVDDKSSASKWEAVDLQPFITQWNSVLDRDCVPSITASCTGGTAAGCERGRIGNWTAANNNGRARQIVIDTDLQNEVDDYFAVAWALLSSAGPSAQVNVTSIIAGPFSFRYRFLPLVTAQELFMKDELNGYDTLKKTERDYLYGPPSSPGGKASSLLRLKDVGVTPKLMIERDNHATWCPDRGMEESYQGLLKFVQLFGKAKEAGVAPVFADVAKTPVFRGQTKYVTGIDPTKVEPSEGILDLITKATKATVNDPLFVVCIGAPTNVASALLFAPEIVSKIVVLWDASWSLQNRGRVVSGSLNTGEDQVASRVLLESGVRMLYFPAFPSGQTLQLSAPEVEAWYKGQGAVSDALFQRYNNNPDTQFSGLGYGRYRNAGTTRIMWDVGNLIPFILPGLLSAQAVSAPRLQRVETVPNTCHGFETIGTTCMAYYPSSKEKYPCKEIDQYDLTRCNDAFYVDFPPEERKRDLVEAVMLGGLSGPGGSGIDLLHKLQAAGL</sequence>
<feature type="chain" id="PRO_5036394118" description="Inosine/uridine-preferring nucleoside hydrolase domain-containing protein" evidence="1">
    <location>
        <begin position="19"/>
        <end position="546"/>
    </location>
</feature>
<dbReference type="EMBL" id="HBNS01008953">
    <property type="protein sequence ID" value="CAE4592558.1"/>
    <property type="molecule type" value="Transcribed_RNA"/>
</dbReference>
<dbReference type="EMBL" id="HBNS01008950">
    <property type="protein sequence ID" value="CAE4592553.1"/>
    <property type="molecule type" value="Transcribed_RNA"/>
</dbReference>
<accession>A0A6V2CBL6</accession>
<dbReference type="SUPFAM" id="SSF53590">
    <property type="entry name" value="Nucleoside hydrolase"/>
    <property type="match status" value="1"/>
</dbReference>
<name>A0A6V2CBL6_9STRA</name>
<evidence type="ECO:0000256" key="1">
    <source>
        <dbReference type="SAM" id="SignalP"/>
    </source>
</evidence>
<dbReference type="AlphaFoldDB" id="A0A6V2CBL6"/>
<proteinExistence type="predicted"/>
<gene>
    <name evidence="2" type="ORF">DBRI00130_LOCUS7235</name>
    <name evidence="3" type="ORF">DBRI00130_LOCUS7238</name>
</gene>
<dbReference type="GO" id="GO:0016799">
    <property type="term" value="F:hydrolase activity, hydrolyzing N-glycosyl compounds"/>
    <property type="evidence" value="ECO:0007669"/>
    <property type="project" value="InterPro"/>
</dbReference>
<evidence type="ECO:0000313" key="2">
    <source>
        <dbReference type="EMBL" id="CAE4592553.1"/>
    </source>
</evidence>